<proteinExistence type="inferred from homology"/>
<comment type="similarity">
    <text evidence="2">Belongs to the porin LamB (TC 1.B.3) family.</text>
</comment>
<evidence type="ECO:0000256" key="8">
    <source>
        <dbReference type="ARBA" id="ARBA00023136"/>
    </source>
</evidence>
<evidence type="ECO:0000256" key="6">
    <source>
        <dbReference type="ARBA" id="ARBA00023065"/>
    </source>
</evidence>
<evidence type="ECO:0000256" key="7">
    <source>
        <dbReference type="ARBA" id="ARBA00023114"/>
    </source>
</evidence>
<organism evidence="12 13">
    <name type="scientific">Pseudaeromonas sharmana</name>
    <dbReference type="NCBI Taxonomy" id="328412"/>
    <lineage>
        <taxon>Bacteria</taxon>
        <taxon>Pseudomonadati</taxon>
        <taxon>Pseudomonadota</taxon>
        <taxon>Gammaproteobacteria</taxon>
        <taxon>Aeromonadales</taxon>
        <taxon>Aeromonadaceae</taxon>
        <taxon>Pseudaeromonas</taxon>
    </lineage>
</organism>
<keyword evidence="11" id="KW-0732">Signal</keyword>
<gene>
    <name evidence="12" type="ORF">ACFOSS_13115</name>
</gene>
<dbReference type="CDD" id="cd01346">
    <property type="entry name" value="Maltoporin-like"/>
    <property type="match status" value="1"/>
</dbReference>
<name>A0ABV8CQM5_9GAMM</name>
<comment type="subcellular location">
    <subcellularLocation>
        <location evidence="1">Cell outer membrane</location>
        <topology evidence="1">Multi-pass membrane protein</topology>
    </subcellularLocation>
</comment>
<keyword evidence="7" id="KW-0626">Porin</keyword>
<dbReference type="PANTHER" id="PTHR38762">
    <property type="entry name" value="CRYPTIC OUTER MEMBRANE PORIN BGLH-RELATED"/>
    <property type="match status" value="1"/>
</dbReference>
<evidence type="ECO:0000256" key="2">
    <source>
        <dbReference type="ARBA" id="ARBA00007055"/>
    </source>
</evidence>
<keyword evidence="13" id="KW-1185">Reference proteome</keyword>
<keyword evidence="9" id="KW-0998">Cell outer membrane</keyword>
<comment type="caution">
    <text evidence="12">The sequence shown here is derived from an EMBL/GenBank/DDBJ whole genome shotgun (WGS) entry which is preliminary data.</text>
</comment>
<dbReference type="PANTHER" id="PTHR38762:SF1">
    <property type="entry name" value="CRYPTIC OUTER MEMBRANE PORIN BGLH-RELATED"/>
    <property type="match status" value="1"/>
</dbReference>
<evidence type="ECO:0000313" key="13">
    <source>
        <dbReference type="Proteomes" id="UP001595692"/>
    </source>
</evidence>
<evidence type="ECO:0000256" key="11">
    <source>
        <dbReference type="SAM" id="SignalP"/>
    </source>
</evidence>
<evidence type="ECO:0000256" key="1">
    <source>
        <dbReference type="ARBA" id="ARBA00004571"/>
    </source>
</evidence>
<evidence type="ECO:0000313" key="12">
    <source>
        <dbReference type="EMBL" id="MFC3914399.1"/>
    </source>
</evidence>
<dbReference type="Proteomes" id="UP001595692">
    <property type="component" value="Unassembled WGS sequence"/>
</dbReference>
<dbReference type="Gene3D" id="2.40.170.10">
    <property type="entry name" value="Porin, LamB type"/>
    <property type="match status" value="1"/>
</dbReference>
<keyword evidence="6" id="KW-0406">Ion transport</keyword>
<feature type="chain" id="PRO_5046359342" evidence="11">
    <location>
        <begin position="21"/>
        <end position="489"/>
    </location>
</feature>
<evidence type="ECO:0000256" key="5">
    <source>
        <dbReference type="ARBA" id="ARBA00022692"/>
    </source>
</evidence>
<dbReference type="InterPro" id="IPR003192">
    <property type="entry name" value="Porin_LamB"/>
</dbReference>
<keyword evidence="8" id="KW-0472">Membrane</keyword>
<dbReference type="EMBL" id="JBHSAF010000014">
    <property type="protein sequence ID" value="MFC3914399.1"/>
    <property type="molecule type" value="Genomic_DNA"/>
</dbReference>
<sequence>MKLQYVACAVALACSPTLHAATVPSSDLEQRLNTLEARLAAAEERAAAAEAKAASAEDQSQQASQKTAKLEAQAQAGLGIEFHGYARSGLLIGDDGSGTEGGPYVTPAGATGGAIGRLGNEPDTYVEVNLEKKSQLDNGATTRYKVMLADGQRSYNDWTGDDSSLNVRQAFAELGQLPAFSGAAKGSTLWAGKRFDRDNFDIHWLDSDIIFLAGTGAGIYDVKWSDTARSNFSVYGRSFGALDNVNSDIQNYIYTANNYFGKLQWMISGLRARDNDAKYNTGTAGTTQVAGQGFHTMLAYHGDSFFGLREGSFKSALLYGQGLGAEVKGLGSDGNLSEDAKTLRVATYGTTALSARWNLAPVLLAQRSEDRYVKGDDYRWLTLNGRLVQEINQNFALAYEASYQYMDLDPQGYNGLSAVDGNVYKLTFAPTFKAGDIANFFSRPELRVFATYLNWDKALDNYSTSDSFGETNFEAGGQWNFGVQMETWF</sequence>
<keyword evidence="4" id="KW-1134">Transmembrane beta strand</keyword>
<keyword evidence="10" id="KW-0175">Coiled coil</keyword>
<dbReference type="SUPFAM" id="SSF56935">
    <property type="entry name" value="Porins"/>
    <property type="match status" value="1"/>
</dbReference>
<protein>
    <submittedName>
        <fullName evidence="12">Carbohydrate porin</fullName>
    </submittedName>
</protein>
<keyword evidence="5" id="KW-0812">Transmembrane</keyword>
<reference evidence="13" key="1">
    <citation type="journal article" date="2019" name="Int. J. Syst. Evol. Microbiol.">
        <title>The Global Catalogue of Microorganisms (GCM) 10K type strain sequencing project: providing services to taxonomists for standard genome sequencing and annotation.</title>
        <authorList>
            <consortium name="The Broad Institute Genomics Platform"/>
            <consortium name="The Broad Institute Genome Sequencing Center for Infectious Disease"/>
            <person name="Wu L."/>
            <person name="Ma J."/>
        </authorList>
    </citation>
    <scope>NUCLEOTIDE SEQUENCE [LARGE SCALE GENOMIC DNA]</scope>
    <source>
        <strain evidence="13">CCUG 54939</strain>
    </source>
</reference>
<dbReference type="InterPro" id="IPR036998">
    <property type="entry name" value="Porin_LamB_sf"/>
</dbReference>
<accession>A0ABV8CQM5</accession>
<keyword evidence="3" id="KW-0813">Transport</keyword>
<dbReference type="RefSeq" id="WP_377153228.1">
    <property type="nucleotide sequence ID" value="NZ_JBHSAF010000014.1"/>
</dbReference>
<dbReference type="InterPro" id="IPR050286">
    <property type="entry name" value="G_neg_Bact_CarbUptk_Porin"/>
</dbReference>
<feature type="signal peptide" evidence="11">
    <location>
        <begin position="1"/>
        <end position="20"/>
    </location>
</feature>
<evidence type="ECO:0000256" key="4">
    <source>
        <dbReference type="ARBA" id="ARBA00022452"/>
    </source>
</evidence>
<evidence type="ECO:0000256" key="10">
    <source>
        <dbReference type="SAM" id="Coils"/>
    </source>
</evidence>
<dbReference type="Pfam" id="PF02264">
    <property type="entry name" value="LamB"/>
    <property type="match status" value="1"/>
</dbReference>
<evidence type="ECO:0000256" key="3">
    <source>
        <dbReference type="ARBA" id="ARBA00022448"/>
    </source>
</evidence>
<evidence type="ECO:0000256" key="9">
    <source>
        <dbReference type="ARBA" id="ARBA00023237"/>
    </source>
</evidence>
<feature type="coiled-coil region" evidence="10">
    <location>
        <begin position="25"/>
        <end position="73"/>
    </location>
</feature>